<dbReference type="EC" id="2.4.2.52" evidence="5"/>
<dbReference type="AlphaFoldDB" id="A0A6I1MJW5"/>
<dbReference type="HAMAP" id="MF_00397">
    <property type="entry name" value="CitG"/>
    <property type="match status" value="1"/>
</dbReference>
<dbReference type="GO" id="GO:0005524">
    <property type="term" value="F:ATP binding"/>
    <property type="evidence" value="ECO:0007669"/>
    <property type="project" value="UniProtKB-KW"/>
</dbReference>
<dbReference type="Gene3D" id="1.10.4200.10">
    <property type="entry name" value="Triphosphoribosyl-dephospho-CoA protein"/>
    <property type="match status" value="2"/>
</dbReference>
<evidence type="ECO:0000256" key="2">
    <source>
        <dbReference type="ARBA" id="ARBA00022679"/>
    </source>
</evidence>
<organism evidence="6 7">
    <name type="scientific">Clostridium tarantellae</name>
    <dbReference type="NCBI Taxonomy" id="39493"/>
    <lineage>
        <taxon>Bacteria</taxon>
        <taxon>Bacillati</taxon>
        <taxon>Bacillota</taxon>
        <taxon>Clostridia</taxon>
        <taxon>Eubacteriales</taxon>
        <taxon>Clostridiaceae</taxon>
        <taxon>Clostridium</taxon>
    </lineage>
</organism>
<protein>
    <recommendedName>
        <fullName evidence="5">Probable 2-(5''-triphosphoribosyl)-3'-dephosphocoenzyme-A synthase</fullName>
        <shortName evidence="5">2-(5''-triphosphoribosyl)-3'-dephospho-CoA synthase</shortName>
        <ecNumber evidence="5">2.4.2.52</ecNumber>
    </recommendedName>
</protein>
<dbReference type="OrthoDB" id="114886at2"/>
<keyword evidence="4 5" id="KW-0067">ATP-binding</keyword>
<keyword evidence="3 5" id="KW-0547">Nucleotide-binding</keyword>
<comment type="caution">
    <text evidence="6">The sequence shown here is derived from an EMBL/GenBank/DDBJ whole genome shotgun (WGS) entry which is preliminary data.</text>
</comment>
<evidence type="ECO:0000256" key="1">
    <source>
        <dbReference type="ARBA" id="ARBA00001210"/>
    </source>
</evidence>
<name>A0A6I1MJW5_9CLOT</name>
<proteinExistence type="inferred from homology"/>
<dbReference type="RefSeq" id="WP_152889675.1">
    <property type="nucleotide sequence ID" value="NZ_WHJC01000110.1"/>
</dbReference>
<dbReference type="InterPro" id="IPR002736">
    <property type="entry name" value="CitG"/>
</dbReference>
<dbReference type="NCBIfam" id="TIGR03125">
    <property type="entry name" value="citrate_citG"/>
    <property type="match status" value="1"/>
</dbReference>
<gene>
    <name evidence="5 6" type="primary">citG</name>
    <name evidence="6" type="ORF">GBZ86_08600</name>
</gene>
<keyword evidence="2 5" id="KW-0808">Transferase</keyword>
<comment type="similarity">
    <text evidence="5">Belongs to the CitG/MdcB family.</text>
</comment>
<dbReference type="Pfam" id="PF01874">
    <property type="entry name" value="CitG"/>
    <property type="match status" value="1"/>
</dbReference>
<dbReference type="InterPro" id="IPR017551">
    <property type="entry name" value="TriPribosyl-deP-CoA_syn_CitG"/>
</dbReference>
<comment type="catalytic activity">
    <reaction evidence="1 5">
        <text>3'-dephospho-CoA + ATP = 2'-(5''-triphospho-alpha-D-ribosyl)-3'-dephospho-CoA + adenine</text>
        <dbReference type="Rhea" id="RHEA:15117"/>
        <dbReference type="ChEBI" id="CHEBI:16708"/>
        <dbReference type="ChEBI" id="CHEBI:30616"/>
        <dbReference type="ChEBI" id="CHEBI:57328"/>
        <dbReference type="ChEBI" id="CHEBI:61378"/>
        <dbReference type="EC" id="2.4.2.52"/>
    </reaction>
</comment>
<dbReference type="GO" id="GO:0051191">
    <property type="term" value="P:prosthetic group biosynthetic process"/>
    <property type="evidence" value="ECO:0007669"/>
    <property type="project" value="TreeGrafter"/>
</dbReference>
<dbReference type="Proteomes" id="UP000430345">
    <property type="component" value="Unassembled WGS sequence"/>
</dbReference>
<evidence type="ECO:0000313" key="6">
    <source>
        <dbReference type="EMBL" id="MPQ43816.1"/>
    </source>
</evidence>
<accession>A0A6I1MJW5</accession>
<keyword evidence="7" id="KW-1185">Reference proteome</keyword>
<evidence type="ECO:0000256" key="3">
    <source>
        <dbReference type="ARBA" id="ARBA00022741"/>
    </source>
</evidence>
<keyword evidence="6" id="KW-0328">Glycosyltransferase</keyword>
<dbReference type="GO" id="GO:0046917">
    <property type="term" value="F:triphosphoribosyl-dephospho-CoA synthase activity"/>
    <property type="evidence" value="ECO:0007669"/>
    <property type="project" value="UniProtKB-UniRule"/>
</dbReference>
<reference evidence="6 7" key="1">
    <citation type="submission" date="2019-10" db="EMBL/GenBank/DDBJ databases">
        <title>The Genome Sequence of Clostridium tarantellae Isolated from Fish Brain.</title>
        <authorList>
            <person name="Bano L."/>
            <person name="Kiel M."/>
            <person name="Sales G."/>
            <person name="Doxey A.C."/>
            <person name="Mansfield M.J."/>
            <person name="Schiavone M."/>
            <person name="Rossetto O."/>
            <person name="Pirazzini M."/>
            <person name="Dobrindt U."/>
            <person name="Montecucco C."/>
        </authorList>
    </citation>
    <scope>NUCLEOTIDE SEQUENCE [LARGE SCALE GENOMIC DNA]</scope>
    <source>
        <strain evidence="6 7">DSM 3997</strain>
    </source>
</reference>
<evidence type="ECO:0000313" key="7">
    <source>
        <dbReference type="Proteomes" id="UP000430345"/>
    </source>
</evidence>
<dbReference type="EMBL" id="WHJC01000110">
    <property type="protein sequence ID" value="MPQ43816.1"/>
    <property type="molecule type" value="Genomic_DNA"/>
</dbReference>
<dbReference type="PANTHER" id="PTHR30201">
    <property type="entry name" value="TRIPHOSPHORIBOSYL-DEPHOSPHO-COA SYNTHASE"/>
    <property type="match status" value="1"/>
</dbReference>
<sequence length="294" mass="32865">MDNKKIQKINEISLDIGALAVQAILYEVACFPSPGLVSPVSNGAHKDMNFYTFIDSTSIIMKSLVLFAQKGLSEKSPKEIFYDIRNVGIQAEKDMFLKTLGVNTHKGMIFLMGICCAAVSKVIYENKEFNSVQAVIKEMCSDLTLNDFKGIENKSILSNGEKLYIKYNLRGVRGQAEDGIPLVFDYALDIYRNSSNLSKNDRLVNTLIGIMQFCEDTTIINRHSLEVLEWVKVKSKHIISLGGMKTDIGKDKIEELAKVFIEKNISPGGSADLLGITVFLSLVEEYIQKNYTHN</sequence>
<evidence type="ECO:0000256" key="4">
    <source>
        <dbReference type="ARBA" id="ARBA00022840"/>
    </source>
</evidence>
<evidence type="ECO:0000256" key="5">
    <source>
        <dbReference type="HAMAP-Rule" id="MF_00397"/>
    </source>
</evidence>
<dbReference type="GO" id="GO:0016757">
    <property type="term" value="F:glycosyltransferase activity"/>
    <property type="evidence" value="ECO:0007669"/>
    <property type="project" value="UniProtKB-KW"/>
</dbReference>
<dbReference type="PANTHER" id="PTHR30201:SF2">
    <property type="entry name" value="2-(5''-TRIPHOSPHORIBOSYL)-3'-DEPHOSPHOCOENZYME-A SYNTHASE"/>
    <property type="match status" value="1"/>
</dbReference>